<dbReference type="GO" id="GO:0005524">
    <property type="term" value="F:ATP binding"/>
    <property type="evidence" value="ECO:0007669"/>
    <property type="project" value="UniProtKB-KW"/>
</dbReference>
<dbReference type="Pfam" id="PF02518">
    <property type="entry name" value="HATPase_c"/>
    <property type="match status" value="1"/>
</dbReference>
<dbReference type="CDD" id="cd16917">
    <property type="entry name" value="HATPase_UhpB-NarQ-NarX-like"/>
    <property type="match status" value="1"/>
</dbReference>
<comment type="catalytic activity">
    <reaction evidence="1">
        <text>ATP + protein L-histidine = ADP + protein N-phospho-L-histidine.</text>
        <dbReference type="EC" id="2.7.13.3"/>
    </reaction>
</comment>
<keyword evidence="7" id="KW-0067">ATP-binding</keyword>
<dbReference type="InterPro" id="IPR011712">
    <property type="entry name" value="Sig_transdc_His_kin_sub3_dim/P"/>
</dbReference>
<reference evidence="11" key="2">
    <citation type="submission" date="2015-08" db="EMBL/GenBank/DDBJ databases">
        <title>Draft Genome Sequence of a Heterotrophic Facultative Anaerobic Bacterium Ardenticatena maritima Strain 110S.</title>
        <authorList>
            <person name="Kawaichi S."/>
            <person name="Yoshida T."/>
            <person name="Sako Y."/>
            <person name="Nakamura R."/>
        </authorList>
    </citation>
    <scope>NUCLEOTIDE SEQUENCE [LARGE SCALE GENOMIC DNA]</scope>
    <source>
        <strain evidence="11">110S</strain>
    </source>
</reference>
<keyword evidence="11" id="KW-1185">Reference proteome</keyword>
<evidence type="ECO:0000256" key="4">
    <source>
        <dbReference type="ARBA" id="ARBA00022679"/>
    </source>
</evidence>
<reference evidence="10 11" key="1">
    <citation type="journal article" date="2015" name="Genome Announc.">
        <title>Draft Genome Sequence of a Heterotrophic Facultative Anaerobic Thermophilic Bacterium, Ardenticatena maritima Strain 110ST.</title>
        <authorList>
            <person name="Kawaichi S."/>
            <person name="Yoshida T."/>
            <person name="Sako Y."/>
            <person name="Nakamura R."/>
        </authorList>
    </citation>
    <scope>NUCLEOTIDE SEQUENCE [LARGE SCALE GENOMIC DNA]</scope>
    <source>
        <strain evidence="10 11">110S</strain>
    </source>
</reference>
<protein>
    <recommendedName>
        <fullName evidence="2">histidine kinase</fullName>
        <ecNumber evidence="2">2.7.13.3</ecNumber>
    </recommendedName>
</protein>
<gene>
    <name evidence="10" type="ORF">ARMA_0143</name>
</gene>
<dbReference type="OrthoDB" id="9811717at2"/>
<organism evidence="10 11">
    <name type="scientific">Ardenticatena maritima</name>
    <dbReference type="NCBI Taxonomy" id="872965"/>
    <lineage>
        <taxon>Bacteria</taxon>
        <taxon>Bacillati</taxon>
        <taxon>Chloroflexota</taxon>
        <taxon>Ardenticatenia</taxon>
        <taxon>Ardenticatenales</taxon>
        <taxon>Ardenticatenaceae</taxon>
        <taxon>Ardenticatena</taxon>
    </lineage>
</organism>
<evidence type="ECO:0000256" key="7">
    <source>
        <dbReference type="ARBA" id="ARBA00022840"/>
    </source>
</evidence>
<accession>A0A0M9UBG3</accession>
<keyword evidence="3" id="KW-0597">Phosphoprotein</keyword>
<evidence type="ECO:0000256" key="8">
    <source>
        <dbReference type="ARBA" id="ARBA00023012"/>
    </source>
</evidence>
<keyword evidence="5" id="KW-0547">Nucleotide-binding</keyword>
<dbReference type="GO" id="GO:0000155">
    <property type="term" value="F:phosphorelay sensor kinase activity"/>
    <property type="evidence" value="ECO:0007669"/>
    <property type="project" value="InterPro"/>
</dbReference>
<dbReference type="GO" id="GO:0046983">
    <property type="term" value="F:protein dimerization activity"/>
    <property type="evidence" value="ECO:0007669"/>
    <property type="project" value="InterPro"/>
</dbReference>
<dbReference type="EMBL" id="BBZA01000009">
    <property type="protein sequence ID" value="GAP61720.1"/>
    <property type="molecule type" value="Genomic_DNA"/>
</dbReference>
<keyword evidence="4" id="KW-0808">Transferase</keyword>
<dbReference type="GO" id="GO:0016020">
    <property type="term" value="C:membrane"/>
    <property type="evidence" value="ECO:0007669"/>
    <property type="project" value="InterPro"/>
</dbReference>
<evidence type="ECO:0000313" key="11">
    <source>
        <dbReference type="Proteomes" id="UP000037784"/>
    </source>
</evidence>
<name>A0A0M9UBG3_9CHLR</name>
<comment type="caution">
    <text evidence="10">The sequence shown here is derived from an EMBL/GenBank/DDBJ whole genome shotgun (WGS) entry which is preliminary data.</text>
</comment>
<evidence type="ECO:0000256" key="2">
    <source>
        <dbReference type="ARBA" id="ARBA00012438"/>
    </source>
</evidence>
<keyword evidence="6" id="KW-0418">Kinase</keyword>
<dbReference type="Pfam" id="PF07730">
    <property type="entry name" value="HisKA_3"/>
    <property type="match status" value="1"/>
</dbReference>
<dbReference type="SUPFAM" id="SSF55874">
    <property type="entry name" value="ATPase domain of HSP90 chaperone/DNA topoisomerase II/histidine kinase"/>
    <property type="match status" value="1"/>
</dbReference>
<dbReference type="AlphaFoldDB" id="A0A0M9UBG3"/>
<dbReference type="SMART" id="SM00387">
    <property type="entry name" value="HATPase_c"/>
    <property type="match status" value="1"/>
</dbReference>
<proteinExistence type="predicted"/>
<evidence type="ECO:0000259" key="9">
    <source>
        <dbReference type="SMART" id="SM00387"/>
    </source>
</evidence>
<dbReference type="EC" id="2.7.13.3" evidence="2"/>
<dbReference type="InterPro" id="IPR050482">
    <property type="entry name" value="Sensor_HK_TwoCompSys"/>
</dbReference>
<dbReference type="RefSeq" id="WP_054491669.1">
    <property type="nucleotide sequence ID" value="NZ_BBZA01000009.1"/>
</dbReference>
<dbReference type="InParanoid" id="A0A0M9UBG3"/>
<dbReference type="InterPro" id="IPR036890">
    <property type="entry name" value="HATPase_C_sf"/>
</dbReference>
<dbReference type="PANTHER" id="PTHR24421:SF10">
    <property type="entry name" value="NITRATE_NITRITE SENSOR PROTEIN NARQ"/>
    <property type="match status" value="1"/>
</dbReference>
<dbReference type="Proteomes" id="UP000037784">
    <property type="component" value="Unassembled WGS sequence"/>
</dbReference>
<dbReference type="InterPro" id="IPR003594">
    <property type="entry name" value="HATPase_dom"/>
</dbReference>
<evidence type="ECO:0000313" key="10">
    <source>
        <dbReference type="EMBL" id="GAP61720.1"/>
    </source>
</evidence>
<dbReference type="Gene3D" id="3.30.565.10">
    <property type="entry name" value="Histidine kinase-like ATPase, C-terminal domain"/>
    <property type="match status" value="1"/>
</dbReference>
<sequence>MTDKNTLASRRILSVTEEELSRIVLDIHDGPVQYMFAALSLLTQLQHQLEQENASPKALERVERITRLVESSLREIKSFLGTFRPPEFHKRSLLSIVQGLVIQHEEWTGNTVTLEVEEPLPEVTLPVKIALYRILQEALSNSYRHAGVKEHWVTLWAEDDWVCMEVVDRGRGFEPPPLEGPGATEREEHIGLRGMRDRVALLGGVFELYSKPGEGTRIKVKVPSNG</sequence>
<evidence type="ECO:0000256" key="5">
    <source>
        <dbReference type="ARBA" id="ARBA00022741"/>
    </source>
</evidence>
<keyword evidence="8" id="KW-0902">Two-component regulatory system</keyword>
<evidence type="ECO:0000256" key="1">
    <source>
        <dbReference type="ARBA" id="ARBA00000085"/>
    </source>
</evidence>
<feature type="domain" description="Histidine kinase/HSP90-like ATPase" evidence="9">
    <location>
        <begin position="126"/>
        <end position="226"/>
    </location>
</feature>
<evidence type="ECO:0000256" key="3">
    <source>
        <dbReference type="ARBA" id="ARBA00022553"/>
    </source>
</evidence>
<evidence type="ECO:0000256" key="6">
    <source>
        <dbReference type="ARBA" id="ARBA00022777"/>
    </source>
</evidence>
<dbReference type="PANTHER" id="PTHR24421">
    <property type="entry name" value="NITRATE/NITRITE SENSOR PROTEIN NARX-RELATED"/>
    <property type="match status" value="1"/>
</dbReference>